<dbReference type="EMBL" id="RBED01000078">
    <property type="protein sequence ID" value="RNL57255.1"/>
    <property type="molecule type" value="Genomic_DNA"/>
</dbReference>
<dbReference type="AlphaFoldDB" id="A0A3N0C4B4"/>
<proteinExistence type="predicted"/>
<reference evidence="1 2" key="1">
    <citation type="submission" date="2018-10" db="EMBL/GenBank/DDBJ databases">
        <title>Genome sequencing of Arthrobacter oryzae TNB02.</title>
        <authorList>
            <person name="Cho Y.-J."/>
            <person name="Cho A."/>
            <person name="Kim O.-S."/>
        </authorList>
    </citation>
    <scope>NUCLEOTIDE SEQUENCE [LARGE SCALE GENOMIC DNA]</scope>
    <source>
        <strain evidence="1 2">TNB02</strain>
    </source>
</reference>
<name>A0A3N0C4B4_9MICC</name>
<gene>
    <name evidence="1" type="ORF">D7003_07305</name>
</gene>
<sequence length="89" mass="9517">MGAVVFVSATAAFKALKVLRPERAGKSLPATPDAFRRALDTAPWTLGLYHARPAGHWIRFGTLELTLDPAAAGPATERGRPPSSSQHRV</sequence>
<dbReference type="Proteomes" id="UP000273807">
    <property type="component" value="Unassembled WGS sequence"/>
</dbReference>
<organism evidence="1 2">
    <name type="scientific">Arthrobacter oryzae</name>
    <dbReference type="NCBI Taxonomy" id="409290"/>
    <lineage>
        <taxon>Bacteria</taxon>
        <taxon>Bacillati</taxon>
        <taxon>Actinomycetota</taxon>
        <taxon>Actinomycetes</taxon>
        <taxon>Micrococcales</taxon>
        <taxon>Micrococcaceae</taxon>
        <taxon>Arthrobacter</taxon>
    </lineage>
</organism>
<accession>A0A3N0C4B4</accession>
<evidence type="ECO:0000313" key="2">
    <source>
        <dbReference type="Proteomes" id="UP000273807"/>
    </source>
</evidence>
<keyword evidence="2" id="KW-1185">Reference proteome</keyword>
<comment type="caution">
    <text evidence="1">The sequence shown here is derived from an EMBL/GenBank/DDBJ whole genome shotgun (WGS) entry which is preliminary data.</text>
</comment>
<protein>
    <submittedName>
        <fullName evidence="1">Uncharacterized protein</fullName>
    </submittedName>
</protein>
<evidence type="ECO:0000313" key="1">
    <source>
        <dbReference type="EMBL" id="RNL57255.1"/>
    </source>
</evidence>